<feature type="compositionally biased region" description="Basic and acidic residues" evidence="1">
    <location>
        <begin position="922"/>
        <end position="932"/>
    </location>
</feature>
<feature type="region of interest" description="Disordered" evidence="1">
    <location>
        <begin position="881"/>
        <end position="941"/>
    </location>
</feature>
<feature type="non-terminal residue" evidence="2">
    <location>
        <position position="1241"/>
    </location>
</feature>
<gene>
    <name evidence="2" type="ORF">BB558_002164</name>
</gene>
<name>A0A2U1J9M4_SMIAN</name>
<feature type="compositionally biased region" description="Polar residues" evidence="1">
    <location>
        <begin position="888"/>
        <end position="914"/>
    </location>
</feature>
<sequence>MRLESDIDWEIQLGLDKNYKISNTLKTNGRSTLNNLKISKSSNSINNLYIDIPKSQKRYSAFCEEENKNALYIIAKFPSLATEAATWLHENKVDIDIRLNPSSHESVVDSMYSVWTEIGSCGLASNYKKKQTSVNWIDLNVSKSTNIENEKYFDSKAEREVCIASAHMCVSNLGGKFWNIEKVVDPSFKFYVNPQSGSLSKSSVSPPEFSTYYLTPKDSPSRIDDDTKNRINPPKPIMKQFIQEITKLLVHWIFLLGKPVESTLLVPDYSKAKFNNTKPQIICEQNTLELKACFFRPNHKNTSIDELHYNKNEVLSLARQYAKSKYWKFSAGSSKDQTNSLINVISILDYYPFNSDIELVQPVLTSWILELDTFVSKIDYSFGHHKVILAFMTNCDFIFESKNASEGFYSLFVPFGLNQYKIYAVQNEENIKHLNKSPYQDPIIEYNGKHAFSSPVNNLEQVKDKKTVCSSKNTSILSSFITYCGNQNYFPREIDLEINPSIIKEKQKTSSDDDETDLLNINGLAAKINEIFNIKKPQFVEELENPFGNSNIKTAELNTMKDKFYDNPFTFEGYKDELSACTLNTGETLFENKRKGSNSSLDEIYENDLNDEQVQISEKSILAFARNEHSTKLISNHVKNLDDWFDVYYINFLGNLGNFDHWYIALNTLDIIITNETKEMETVDKVLEELLLSSNEFEDVYLSKDENNNSDNCLIQEKGDMRMSFKNKRTERVHQLLNASDSKENNLATENLIMMQECRMQILLHFWCISNSNNPNVDGNKLEFDLDSEENLLFTSVNFYFDQLCIYSSLHQTDFLSNALKNKFADPAEAFLQSSLVSRFRPYLGEFIDLLFERNGYIVPKIDSQDHNDILYTKNGTIQSKREKSLRRSGSNSINNTKIPSTSSLTPNKHTPSSTRRKGNPRRIESSKEEMKTQILVSPSRGVRKAYRVNSMVNMKNDKNELSNLKNFDQNISVSSRKLARYSSMTVLKAGFENTQANRNMRTISETGRNKEFNSNNTGSRAFSRPIKRSVGSELGGFLSELGRNSSQRLSSASSATRRSSGRITMNLKQKIRSEVLLPTSINQNLTNKRGAQLSRKVSSNSGFSAGNGILSEKLNRVSVFGIEIDEKMGIGSITGVPSVLGTRTPSAQSFGSKPPKVKSPVFHRRLKRKDRSFSSQWIPKLQNINNNDLGNDKSNILDKPTSIEINDVCLKPSSNMKNGAKRSKLYIPDSPKMYQDDHIF</sequence>
<dbReference type="AlphaFoldDB" id="A0A2U1J9M4"/>
<organism evidence="2 3">
    <name type="scientific">Smittium angustum</name>
    <dbReference type="NCBI Taxonomy" id="133377"/>
    <lineage>
        <taxon>Eukaryota</taxon>
        <taxon>Fungi</taxon>
        <taxon>Fungi incertae sedis</taxon>
        <taxon>Zoopagomycota</taxon>
        <taxon>Kickxellomycotina</taxon>
        <taxon>Harpellomycetes</taxon>
        <taxon>Harpellales</taxon>
        <taxon>Legeriomycetaceae</taxon>
        <taxon>Smittium</taxon>
    </lineage>
</organism>
<dbReference type="EMBL" id="MBFU01000136">
    <property type="protein sequence ID" value="PWA01719.1"/>
    <property type="molecule type" value="Genomic_DNA"/>
</dbReference>
<evidence type="ECO:0000313" key="2">
    <source>
        <dbReference type="EMBL" id="PWA01719.1"/>
    </source>
</evidence>
<evidence type="ECO:0000256" key="1">
    <source>
        <dbReference type="SAM" id="MobiDB-lite"/>
    </source>
</evidence>
<evidence type="ECO:0000313" key="3">
    <source>
        <dbReference type="Proteomes" id="UP000245591"/>
    </source>
</evidence>
<comment type="caution">
    <text evidence="2">The sequence shown here is derived from an EMBL/GenBank/DDBJ whole genome shotgun (WGS) entry which is preliminary data.</text>
</comment>
<reference evidence="2 3" key="1">
    <citation type="journal article" date="2018" name="MBio">
        <title>Comparative Genomics Reveals the Core Gene Toolbox for the Fungus-Insect Symbiosis.</title>
        <authorList>
            <person name="Wang Y."/>
            <person name="Stata M."/>
            <person name="Wang W."/>
            <person name="Stajich J.E."/>
            <person name="White M.M."/>
            <person name="Moncalvo J.M."/>
        </authorList>
    </citation>
    <scope>NUCLEOTIDE SEQUENCE [LARGE SCALE GENOMIC DNA]</scope>
    <source>
        <strain evidence="2 3">AUS-126-30</strain>
    </source>
</reference>
<keyword evidence="3" id="KW-1185">Reference proteome</keyword>
<accession>A0A2U1J9M4</accession>
<proteinExistence type="predicted"/>
<dbReference type="Proteomes" id="UP000245591">
    <property type="component" value="Unassembled WGS sequence"/>
</dbReference>
<protein>
    <submittedName>
        <fullName evidence="2">Uncharacterized protein</fullName>
    </submittedName>
</protein>